<dbReference type="PANTHER" id="PTHR33630:SF9">
    <property type="entry name" value="CUTINASE 4"/>
    <property type="match status" value="1"/>
</dbReference>
<organism evidence="4 5">
    <name type="scientific">Parathielavia appendiculata</name>
    <dbReference type="NCBI Taxonomy" id="2587402"/>
    <lineage>
        <taxon>Eukaryota</taxon>
        <taxon>Fungi</taxon>
        <taxon>Dikarya</taxon>
        <taxon>Ascomycota</taxon>
        <taxon>Pezizomycotina</taxon>
        <taxon>Sordariomycetes</taxon>
        <taxon>Sordariomycetidae</taxon>
        <taxon>Sordariales</taxon>
        <taxon>Chaetomiaceae</taxon>
        <taxon>Parathielavia</taxon>
    </lineage>
</organism>
<protein>
    <submittedName>
        <fullName evidence="4">Carbohydrate esterase family 5 protein</fullName>
    </submittedName>
</protein>
<accession>A0AAN6Z5N5</accession>
<dbReference type="InterPro" id="IPR029058">
    <property type="entry name" value="AB_hydrolase_fold"/>
</dbReference>
<dbReference type="GeneID" id="87823308"/>
<sequence>MLSTKILALSLVSLSLVFGQETCPDVPDLDLGAGVPPNPAHIPAGCSDYEILVARGTGEPNYANGGKFGVVVGDPVVSNTTLRLPGARGYPVQYPASSDITGVRRGATDVVNRLRRQAISCPRQTFSLVGYSQGAAVMHSAAEDIPLYLYPRIKSLVMFGDGYHRLGPVLSRFPTGLNDKAMQICAPGDPVRDDPLSDGPLMII</sequence>
<evidence type="ECO:0000256" key="2">
    <source>
        <dbReference type="ARBA" id="ARBA00023157"/>
    </source>
</evidence>
<reference evidence="4" key="1">
    <citation type="journal article" date="2023" name="Mol. Phylogenet. Evol.">
        <title>Genome-scale phylogeny and comparative genomics of the fungal order Sordariales.</title>
        <authorList>
            <person name="Hensen N."/>
            <person name="Bonometti L."/>
            <person name="Westerberg I."/>
            <person name="Brannstrom I.O."/>
            <person name="Guillou S."/>
            <person name="Cros-Aarteil S."/>
            <person name="Calhoun S."/>
            <person name="Haridas S."/>
            <person name="Kuo A."/>
            <person name="Mondo S."/>
            <person name="Pangilinan J."/>
            <person name="Riley R."/>
            <person name="LaButti K."/>
            <person name="Andreopoulos B."/>
            <person name="Lipzen A."/>
            <person name="Chen C."/>
            <person name="Yan M."/>
            <person name="Daum C."/>
            <person name="Ng V."/>
            <person name="Clum A."/>
            <person name="Steindorff A."/>
            <person name="Ohm R.A."/>
            <person name="Martin F."/>
            <person name="Silar P."/>
            <person name="Natvig D.O."/>
            <person name="Lalanne C."/>
            <person name="Gautier V."/>
            <person name="Ament-Velasquez S.L."/>
            <person name="Kruys A."/>
            <person name="Hutchinson M.I."/>
            <person name="Powell A.J."/>
            <person name="Barry K."/>
            <person name="Miller A.N."/>
            <person name="Grigoriev I.V."/>
            <person name="Debuchy R."/>
            <person name="Gladieux P."/>
            <person name="Hiltunen Thoren M."/>
            <person name="Johannesson H."/>
        </authorList>
    </citation>
    <scope>NUCLEOTIDE SEQUENCE</scope>
    <source>
        <strain evidence="4">CBS 731.68</strain>
    </source>
</reference>
<dbReference type="Proteomes" id="UP001302602">
    <property type="component" value="Unassembled WGS sequence"/>
</dbReference>
<dbReference type="RefSeq" id="XP_062649299.1">
    <property type="nucleotide sequence ID" value="XM_062786540.1"/>
</dbReference>
<dbReference type="AlphaFoldDB" id="A0AAN6Z5N5"/>
<dbReference type="Pfam" id="PF01083">
    <property type="entry name" value="Cutinase"/>
    <property type="match status" value="1"/>
</dbReference>
<dbReference type="SUPFAM" id="SSF53474">
    <property type="entry name" value="alpha/beta-Hydrolases"/>
    <property type="match status" value="1"/>
</dbReference>
<dbReference type="SMART" id="SM01110">
    <property type="entry name" value="Cutinase"/>
    <property type="match status" value="1"/>
</dbReference>
<dbReference type="InterPro" id="IPR000675">
    <property type="entry name" value="Cutinase/axe"/>
</dbReference>
<keyword evidence="1" id="KW-0378">Hydrolase</keyword>
<feature type="chain" id="PRO_5043006711" evidence="3">
    <location>
        <begin position="20"/>
        <end position="204"/>
    </location>
</feature>
<evidence type="ECO:0000313" key="4">
    <source>
        <dbReference type="EMBL" id="KAK4125528.1"/>
    </source>
</evidence>
<keyword evidence="2" id="KW-1015">Disulfide bond</keyword>
<keyword evidence="3" id="KW-0732">Signal</keyword>
<dbReference type="GO" id="GO:0052689">
    <property type="term" value="F:carboxylic ester hydrolase activity"/>
    <property type="evidence" value="ECO:0007669"/>
    <property type="project" value="UniProtKB-ARBA"/>
</dbReference>
<dbReference type="PANTHER" id="PTHR33630">
    <property type="entry name" value="CUTINASE RV1984C-RELATED-RELATED"/>
    <property type="match status" value="1"/>
</dbReference>
<evidence type="ECO:0000256" key="1">
    <source>
        <dbReference type="ARBA" id="ARBA00022801"/>
    </source>
</evidence>
<evidence type="ECO:0000256" key="3">
    <source>
        <dbReference type="SAM" id="SignalP"/>
    </source>
</evidence>
<gene>
    <name evidence="4" type="ORF">N657DRAFT_269163</name>
</gene>
<dbReference type="EMBL" id="MU853225">
    <property type="protein sequence ID" value="KAK4125528.1"/>
    <property type="molecule type" value="Genomic_DNA"/>
</dbReference>
<comment type="caution">
    <text evidence="4">The sequence shown here is derived from an EMBL/GenBank/DDBJ whole genome shotgun (WGS) entry which is preliminary data.</text>
</comment>
<evidence type="ECO:0000313" key="5">
    <source>
        <dbReference type="Proteomes" id="UP001302602"/>
    </source>
</evidence>
<reference evidence="4" key="2">
    <citation type="submission" date="2023-05" db="EMBL/GenBank/DDBJ databases">
        <authorList>
            <consortium name="Lawrence Berkeley National Laboratory"/>
            <person name="Steindorff A."/>
            <person name="Hensen N."/>
            <person name="Bonometti L."/>
            <person name="Westerberg I."/>
            <person name="Brannstrom I.O."/>
            <person name="Guillou S."/>
            <person name="Cros-Aarteil S."/>
            <person name="Calhoun S."/>
            <person name="Haridas S."/>
            <person name="Kuo A."/>
            <person name="Mondo S."/>
            <person name="Pangilinan J."/>
            <person name="Riley R."/>
            <person name="Labutti K."/>
            <person name="Andreopoulos B."/>
            <person name="Lipzen A."/>
            <person name="Chen C."/>
            <person name="Yanf M."/>
            <person name="Daum C."/>
            <person name="Ng V."/>
            <person name="Clum A."/>
            <person name="Ohm R."/>
            <person name="Martin F."/>
            <person name="Silar P."/>
            <person name="Natvig D."/>
            <person name="Lalanne C."/>
            <person name="Gautier V."/>
            <person name="Ament-Velasquez S.L."/>
            <person name="Kruys A."/>
            <person name="Hutchinson M.I."/>
            <person name="Powell A.J."/>
            <person name="Barry K."/>
            <person name="Miller A.N."/>
            <person name="Grigoriev I.V."/>
            <person name="Debuchy R."/>
            <person name="Gladieux P."/>
            <person name="Thoren M.H."/>
            <person name="Johannesson H."/>
        </authorList>
    </citation>
    <scope>NUCLEOTIDE SEQUENCE</scope>
    <source>
        <strain evidence="4">CBS 731.68</strain>
    </source>
</reference>
<name>A0AAN6Z5N5_9PEZI</name>
<proteinExistence type="predicted"/>
<feature type="signal peptide" evidence="3">
    <location>
        <begin position="1"/>
        <end position="19"/>
    </location>
</feature>
<dbReference type="Gene3D" id="3.40.50.1820">
    <property type="entry name" value="alpha/beta hydrolase"/>
    <property type="match status" value="1"/>
</dbReference>
<keyword evidence="5" id="KW-1185">Reference proteome</keyword>